<keyword evidence="3" id="KW-1185">Reference proteome</keyword>
<dbReference type="EMBL" id="KV417574">
    <property type="protein sequence ID" value="KZP18294.1"/>
    <property type="molecule type" value="Genomic_DNA"/>
</dbReference>
<sequence>MHLRFLGILVSLVPLALAVFDIDSTPNAVGICYSVWHSLGYTGSPPPDITDILNGDGGTFAGVEAWHFWGRPAGGYYGGGNTSVLDRHFAQISGAGIDFIVIDGTNLQGYGNYAPGLFTEPSDALLAEMVAQRNAGKPTPYVAFWVRTAPTDADPSAVGNFVHDRYYTNSAYSDLWVTLDGLPLLLTTDVPPSSLASTFTLRKMWGLQSTLANQEWSFMQNAPQNVGMDGSVAEQVSVCTAKQADYMTDTATATSREEGATFQTQWQRAFQVRPKVVMLTWWNEWMAQRQPDGANGQIQFVDAYDGEYSRDIEPQDPNQATGHGSHYLDWTKQYIAAYKANQGVPGGLTGY</sequence>
<feature type="chain" id="PRO_5007874254" description="Glycoside hydrolase family 71 protein" evidence="1">
    <location>
        <begin position="19"/>
        <end position="351"/>
    </location>
</feature>
<dbReference type="AlphaFoldDB" id="A0A166GYI5"/>
<dbReference type="OrthoDB" id="10262193at2759"/>
<evidence type="ECO:0000256" key="1">
    <source>
        <dbReference type="SAM" id="SignalP"/>
    </source>
</evidence>
<dbReference type="Proteomes" id="UP000076532">
    <property type="component" value="Unassembled WGS sequence"/>
</dbReference>
<accession>A0A166GYI5</accession>
<evidence type="ECO:0008006" key="4">
    <source>
        <dbReference type="Google" id="ProtNLM"/>
    </source>
</evidence>
<reference evidence="2 3" key="1">
    <citation type="journal article" date="2016" name="Mol. Biol. Evol.">
        <title>Comparative Genomics of Early-Diverging Mushroom-Forming Fungi Provides Insights into the Origins of Lignocellulose Decay Capabilities.</title>
        <authorList>
            <person name="Nagy L.G."/>
            <person name="Riley R."/>
            <person name="Tritt A."/>
            <person name="Adam C."/>
            <person name="Daum C."/>
            <person name="Floudas D."/>
            <person name="Sun H."/>
            <person name="Yadav J.S."/>
            <person name="Pangilinan J."/>
            <person name="Larsson K.H."/>
            <person name="Matsuura K."/>
            <person name="Barry K."/>
            <person name="Labutti K."/>
            <person name="Kuo R."/>
            <person name="Ohm R.A."/>
            <person name="Bhattacharya S.S."/>
            <person name="Shirouzu T."/>
            <person name="Yoshinaga Y."/>
            <person name="Martin F.M."/>
            <person name="Grigoriev I.V."/>
            <person name="Hibbett D.S."/>
        </authorList>
    </citation>
    <scope>NUCLEOTIDE SEQUENCE [LARGE SCALE GENOMIC DNA]</scope>
    <source>
        <strain evidence="2 3">CBS 109695</strain>
    </source>
</reference>
<keyword evidence="1" id="KW-0732">Signal</keyword>
<dbReference type="Gene3D" id="3.20.20.80">
    <property type="entry name" value="Glycosidases"/>
    <property type="match status" value="2"/>
</dbReference>
<evidence type="ECO:0000313" key="3">
    <source>
        <dbReference type="Proteomes" id="UP000076532"/>
    </source>
</evidence>
<gene>
    <name evidence="2" type="ORF">FIBSPDRAFT_598110</name>
</gene>
<evidence type="ECO:0000313" key="2">
    <source>
        <dbReference type="EMBL" id="KZP18294.1"/>
    </source>
</evidence>
<feature type="signal peptide" evidence="1">
    <location>
        <begin position="1"/>
        <end position="18"/>
    </location>
</feature>
<protein>
    <recommendedName>
        <fullName evidence="4">Glycoside hydrolase family 71 protein</fullName>
    </recommendedName>
</protein>
<proteinExistence type="predicted"/>
<organism evidence="2 3">
    <name type="scientific">Athelia psychrophila</name>
    <dbReference type="NCBI Taxonomy" id="1759441"/>
    <lineage>
        <taxon>Eukaryota</taxon>
        <taxon>Fungi</taxon>
        <taxon>Dikarya</taxon>
        <taxon>Basidiomycota</taxon>
        <taxon>Agaricomycotina</taxon>
        <taxon>Agaricomycetes</taxon>
        <taxon>Agaricomycetidae</taxon>
        <taxon>Atheliales</taxon>
        <taxon>Atheliaceae</taxon>
        <taxon>Athelia</taxon>
    </lineage>
</organism>
<name>A0A166GYI5_9AGAM</name>